<dbReference type="Proteomes" id="UP000244223">
    <property type="component" value="Unassembled WGS sequence"/>
</dbReference>
<dbReference type="InterPro" id="IPR037185">
    <property type="entry name" value="EmrE-like"/>
</dbReference>
<dbReference type="GO" id="GO:0022857">
    <property type="term" value="F:transmembrane transporter activity"/>
    <property type="evidence" value="ECO:0007669"/>
    <property type="project" value="InterPro"/>
</dbReference>
<dbReference type="RefSeq" id="WP_107865012.1">
    <property type="nucleotide sequence ID" value="NZ_QAON01000004.1"/>
</dbReference>
<dbReference type="GO" id="GO:0005886">
    <property type="term" value="C:plasma membrane"/>
    <property type="evidence" value="ECO:0007669"/>
    <property type="project" value="UniProtKB-SubCell"/>
</dbReference>
<keyword evidence="2" id="KW-0472">Membrane</keyword>
<feature type="transmembrane region" description="Helical" evidence="2">
    <location>
        <begin position="6"/>
        <end position="24"/>
    </location>
</feature>
<evidence type="ECO:0000256" key="2">
    <source>
        <dbReference type="SAM" id="Phobius"/>
    </source>
</evidence>
<organism evidence="3 4">
    <name type="scientific">Agitococcus lubricus</name>
    <dbReference type="NCBI Taxonomy" id="1077255"/>
    <lineage>
        <taxon>Bacteria</taxon>
        <taxon>Pseudomonadati</taxon>
        <taxon>Pseudomonadota</taxon>
        <taxon>Gammaproteobacteria</taxon>
        <taxon>Moraxellales</taxon>
        <taxon>Moraxellaceae</taxon>
        <taxon>Agitococcus</taxon>
    </lineage>
</organism>
<comment type="subcellular location">
    <subcellularLocation>
        <location evidence="1">Cell membrane</location>
        <topology evidence="1">Multi-pass membrane protein</topology>
    </subcellularLocation>
</comment>
<keyword evidence="4" id="KW-1185">Reference proteome</keyword>
<keyword evidence="2" id="KW-1133">Transmembrane helix</keyword>
<accession>A0A2T5J0U3</accession>
<evidence type="ECO:0000313" key="4">
    <source>
        <dbReference type="Proteomes" id="UP000244223"/>
    </source>
</evidence>
<sequence>MAAGSIFIALTVFFNVFGTFLARLHSQQEKIWLLAFALASYTAAFVTWSKVLKYFDMGFASSVTTGTILTLSNVIAFVWLNEVYSVSKLFFTCLIVVGVVGVHASQ</sequence>
<protein>
    <submittedName>
        <fullName evidence="3">Multidrug transporter EmrE-like cation transporter</fullName>
    </submittedName>
</protein>
<dbReference type="SUPFAM" id="SSF103481">
    <property type="entry name" value="Multidrug resistance efflux transporter EmrE"/>
    <property type="match status" value="1"/>
</dbReference>
<comment type="similarity">
    <text evidence="1">Belongs to the drug/metabolite transporter (DMT) superfamily. Small multidrug resistance (SMR) (TC 2.A.7.1) family.</text>
</comment>
<keyword evidence="1 2" id="KW-0812">Transmembrane</keyword>
<evidence type="ECO:0000313" key="3">
    <source>
        <dbReference type="EMBL" id="PTQ90007.1"/>
    </source>
</evidence>
<dbReference type="Pfam" id="PF00893">
    <property type="entry name" value="Multi_Drug_Res"/>
    <property type="match status" value="1"/>
</dbReference>
<dbReference type="InterPro" id="IPR045324">
    <property type="entry name" value="Small_multidrug_res"/>
</dbReference>
<gene>
    <name evidence="3" type="ORF">C8N29_10445</name>
</gene>
<reference evidence="3 4" key="1">
    <citation type="submission" date="2018-04" db="EMBL/GenBank/DDBJ databases">
        <title>Genomic Encyclopedia of Archaeal and Bacterial Type Strains, Phase II (KMG-II): from individual species to whole genera.</title>
        <authorList>
            <person name="Goeker M."/>
        </authorList>
    </citation>
    <scope>NUCLEOTIDE SEQUENCE [LARGE SCALE GENOMIC DNA]</scope>
    <source>
        <strain evidence="3 4">DSM 5822</strain>
    </source>
</reference>
<comment type="caution">
    <text evidence="3">The sequence shown here is derived from an EMBL/GenBank/DDBJ whole genome shotgun (WGS) entry which is preliminary data.</text>
</comment>
<feature type="transmembrane region" description="Helical" evidence="2">
    <location>
        <begin position="86"/>
        <end position="104"/>
    </location>
</feature>
<dbReference type="EMBL" id="QAON01000004">
    <property type="protein sequence ID" value="PTQ90007.1"/>
    <property type="molecule type" value="Genomic_DNA"/>
</dbReference>
<dbReference type="OrthoDB" id="9847022at2"/>
<proteinExistence type="inferred from homology"/>
<evidence type="ECO:0000256" key="1">
    <source>
        <dbReference type="RuleBase" id="RU003942"/>
    </source>
</evidence>
<dbReference type="AlphaFoldDB" id="A0A2T5J0U3"/>
<feature type="transmembrane region" description="Helical" evidence="2">
    <location>
        <begin position="31"/>
        <end position="51"/>
    </location>
</feature>
<feature type="transmembrane region" description="Helical" evidence="2">
    <location>
        <begin position="57"/>
        <end position="79"/>
    </location>
</feature>
<name>A0A2T5J0U3_9GAMM</name>
<dbReference type="Gene3D" id="1.10.3730.20">
    <property type="match status" value="1"/>
</dbReference>